<dbReference type="EMBL" id="LZZM01000053">
    <property type="protein sequence ID" value="OOM81778.1"/>
    <property type="molecule type" value="Genomic_DNA"/>
</dbReference>
<gene>
    <name evidence="1" type="ORF">CLPUN_09620</name>
</gene>
<evidence type="ECO:0000313" key="2">
    <source>
        <dbReference type="Proteomes" id="UP000190890"/>
    </source>
</evidence>
<sequence length="108" mass="12457">MTKKEAYNKELNKLNEIFQDVEESDKKLVEGLIQDAAFLYAENYSLKKILDETGMIKIHPDNPSLQKPLPIAKEYRQNLNSYSIVVKSLSSVLQKKIDDDDDDMGDYE</sequence>
<reference evidence="1 2" key="1">
    <citation type="submission" date="2016-05" db="EMBL/GenBank/DDBJ databases">
        <title>Microbial solvent formation.</title>
        <authorList>
            <person name="Poehlein A."/>
            <person name="Montoya Solano J.D."/>
            <person name="Flitsch S."/>
            <person name="Krabben P."/>
            <person name="Duerre P."/>
            <person name="Daniel R."/>
        </authorList>
    </citation>
    <scope>NUCLEOTIDE SEQUENCE [LARGE SCALE GENOMIC DNA]</scope>
    <source>
        <strain evidence="1 2">DSM 2619</strain>
    </source>
</reference>
<protein>
    <recommendedName>
        <fullName evidence="3">Phage terminase, small subunit</fullName>
    </recommendedName>
</protein>
<organism evidence="1 2">
    <name type="scientific">Clostridium puniceum</name>
    <dbReference type="NCBI Taxonomy" id="29367"/>
    <lineage>
        <taxon>Bacteria</taxon>
        <taxon>Bacillati</taxon>
        <taxon>Bacillota</taxon>
        <taxon>Clostridia</taxon>
        <taxon>Eubacteriales</taxon>
        <taxon>Clostridiaceae</taxon>
        <taxon>Clostridium</taxon>
    </lineage>
</organism>
<evidence type="ECO:0008006" key="3">
    <source>
        <dbReference type="Google" id="ProtNLM"/>
    </source>
</evidence>
<accession>A0A1S8TVP3</accession>
<name>A0A1S8TVP3_9CLOT</name>
<keyword evidence="2" id="KW-1185">Reference proteome</keyword>
<dbReference type="OrthoDB" id="2615336at2"/>
<comment type="caution">
    <text evidence="1">The sequence shown here is derived from an EMBL/GenBank/DDBJ whole genome shotgun (WGS) entry which is preliminary data.</text>
</comment>
<evidence type="ECO:0000313" key="1">
    <source>
        <dbReference type="EMBL" id="OOM81778.1"/>
    </source>
</evidence>
<dbReference type="AlphaFoldDB" id="A0A1S8TVP3"/>
<dbReference type="RefSeq" id="WP_077846217.1">
    <property type="nucleotide sequence ID" value="NZ_LZZM01000053.1"/>
</dbReference>
<dbReference type="STRING" id="29367.CLPUN_09620"/>
<proteinExistence type="predicted"/>
<dbReference type="Proteomes" id="UP000190890">
    <property type="component" value="Unassembled WGS sequence"/>
</dbReference>